<feature type="non-terminal residue" evidence="3">
    <location>
        <position position="291"/>
    </location>
</feature>
<dbReference type="Proteomes" id="UP001189429">
    <property type="component" value="Unassembled WGS sequence"/>
</dbReference>
<feature type="compositionally biased region" description="Basic and acidic residues" evidence="2">
    <location>
        <begin position="195"/>
        <end position="205"/>
    </location>
</feature>
<evidence type="ECO:0000313" key="3">
    <source>
        <dbReference type="EMBL" id="CAK0893018.1"/>
    </source>
</evidence>
<feature type="region of interest" description="Disordered" evidence="2">
    <location>
        <begin position="195"/>
        <end position="229"/>
    </location>
</feature>
<sequence>MVWASTAQACRAPQHAGGPALSPPGRTPGASGAAAVPRDAGVASCGDDGGHRACSPRRRLAEEDPENQRLRAELAEVRADRDLWRARAEAAEGASPAGAAGAGCSESRLRSVMTSHGSTTAELREAIKATQALLDQAGRELAAKQLRERRAAFEQLHQAMDKEDEAALEAALVAARAAEVESVDIEKAEAKFEALRSMTDEESVRRSTGAPWRPGGGRRPRSSSRRTTSLRSGRCWTRCRRRCPACAGRTGGTTPAAPCSSAPRSCAPSACSATWRSRLGLAPTEDQRHFK</sequence>
<protein>
    <recommendedName>
        <fullName evidence="5">UVR domain-containing protein</fullName>
    </recommendedName>
</protein>
<evidence type="ECO:0000256" key="2">
    <source>
        <dbReference type="SAM" id="MobiDB-lite"/>
    </source>
</evidence>
<reference evidence="3" key="1">
    <citation type="submission" date="2023-10" db="EMBL/GenBank/DDBJ databases">
        <authorList>
            <person name="Chen Y."/>
            <person name="Shah S."/>
            <person name="Dougan E. K."/>
            <person name="Thang M."/>
            <person name="Chan C."/>
        </authorList>
    </citation>
    <scope>NUCLEOTIDE SEQUENCE [LARGE SCALE GENOMIC DNA]</scope>
</reference>
<accession>A0ABN9X1E4</accession>
<name>A0ABN9X1E4_9DINO</name>
<keyword evidence="1" id="KW-0175">Coiled coil</keyword>
<organism evidence="3 4">
    <name type="scientific">Prorocentrum cordatum</name>
    <dbReference type="NCBI Taxonomy" id="2364126"/>
    <lineage>
        <taxon>Eukaryota</taxon>
        <taxon>Sar</taxon>
        <taxon>Alveolata</taxon>
        <taxon>Dinophyceae</taxon>
        <taxon>Prorocentrales</taxon>
        <taxon>Prorocentraceae</taxon>
        <taxon>Prorocentrum</taxon>
    </lineage>
</organism>
<evidence type="ECO:0008006" key="5">
    <source>
        <dbReference type="Google" id="ProtNLM"/>
    </source>
</evidence>
<dbReference type="EMBL" id="CAUYUJ010019699">
    <property type="protein sequence ID" value="CAK0893018.1"/>
    <property type="molecule type" value="Genomic_DNA"/>
</dbReference>
<feature type="compositionally biased region" description="Low complexity" evidence="2">
    <location>
        <begin position="91"/>
        <end position="106"/>
    </location>
</feature>
<gene>
    <name evidence="3" type="ORF">PCOR1329_LOCUS72512</name>
</gene>
<feature type="compositionally biased region" description="Low complexity" evidence="2">
    <location>
        <begin position="255"/>
        <end position="268"/>
    </location>
</feature>
<proteinExistence type="predicted"/>
<evidence type="ECO:0000256" key="1">
    <source>
        <dbReference type="SAM" id="Coils"/>
    </source>
</evidence>
<feature type="region of interest" description="Disordered" evidence="2">
    <location>
        <begin position="87"/>
        <end position="117"/>
    </location>
</feature>
<feature type="region of interest" description="Disordered" evidence="2">
    <location>
        <begin position="1"/>
        <end position="67"/>
    </location>
</feature>
<feature type="region of interest" description="Disordered" evidence="2">
    <location>
        <begin position="247"/>
        <end position="268"/>
    </location>
</feature>
<evidence type="ECO:0000313" key="4">
    <source>
        <dbReference type="Proteomes" id="UP001189429"/>
    </source>
</evidence>
<feature type="coiled-coil region" evidence="1">
    <location>
        <begin position="120"/>
        <end position="163"/>
    </location>
</feature>
<comment type="caution">
    <text evidence="3">The sequence shown here is derived from an EMBL/GenBank/DDBJ whole genome shotgun (WGS) entry which is preliminary data.</text>
</comment>
<keyword evidence="4" id="KW-1185">Reference proteome</keyword>